<evidence type="ECO:0000313" key="2">
    <source>
        <dbReference type="EMBL" id="MBC8336070.1"/>
    </source>
</evidence>
<sequence length="154" mass="17011">MSIKFVHTNLIAKDWKRLSAFYQEVFECVPAPPERDHSGEWLDRVTGLKASHIRGIHLRLPGCGEAGPTLEIFSYNSMPEHPSVQPNTPGFSHVAFIVDDVGATAQEILNHGGSAIGELAIRDLPGVGLLTFQYLADPEGNIVEIQNWKKPDNR</sequence>
<name>A0A8J6NMU0_9CHLR</name>
<dbReference type="AlphaFoldDB" id="A0A8J6NMU0"/>
<evidence type="ECO:0000259" key="1">
    <source>
        <dbReference type="PROSITE" id="PS51819"/>
    </source>
</evidence>
<dbReference type="EMBL" id="JACNJN010000137">
    <property type="protein sequence ID" value="MBC8336070.1"/>
    <property type="molecule type" value="Genomic_DNA"/>
</dbReference>
<dbReference type="SUPFAM" id="SSF54593">
    <property type="entry name" value="Glyoxalase/Bleomycin resistance protein/Dihydroxybiphenyl dioxygenase"/>
    <property type="match status" value="1"/>
</dbReference>
<dbReference type="InterPro" id="IPR004360">
    <property type="entry name" value="Glyas_Fos-R_dOase_dom"/>
</dbReference>
<dbReference type="PROSITE" id="PS51819">
    <property type="entry name" value="VOC"/>
    <property type="match status" value="1"/>
</dbReference>
<dbReference type="InterPro" id="IPR029068">
    <property type="entry name" value="Glyas_Bleomycin-R_OHBP_Dase"/>
</dbReference>
<comment type="caution">
    <text evidence="2">The sequence shown here is derived from an EMBL/GenBank/DDBJ whole genome shotgun (WGS) entry which is preliminary data.</text>
</comment>
<evidence type="ECO:0000313" key="3">
    <source>
        <dbReference type="Proteomes" id="UP000614469"/>
    </source>
</evidence>
<gene>
    <name evidence="2" type="ORF">H8E29_12450</name>
</gene>
<accession>A0A8J6NMU0</accession>
<dbReference type="Gene3D" id="3.10.180.10">
    <property type="entry name" value="2,3-Dihydroxybiphenyl 1,2-Dioxygenase, domain 1"/>
    <property type="match status" value="1"/>
</dbReference>
<protein>
    <submittedName>
        <fullName evidence="2">VOC family protein</fullName>
    </submittedName>
</protein>
<feature type="domain" description="VOC" evidence="1">
    <location>
        <begin position="4"/>
        <end position="148"/>
    </location>
</feature>
<dbReference type="InterPro" id="IPR037523">
    <property type="entry name" value="VOC_core"/>
</dbReference>
<dbReference type="Proteomes" id="UP000614469">
    <property type="component" value="Unassembled WGS sequence"/>
</dbReference>
<proteinExistence type="predicted"/>
<dbReference type="Pfam" id="PF00903">
    <property type="entry name" value="Glyoxalase"/>
    <property type="match status" value="1"/>
</dbReference>
<reference evidence="2 3" key="1">
    <citation type="submission" date="2020-08" db="EMBL/GenBank/DDBJ databases">
        <title>Bridging the membrane lipid divide: bacteria of the FCB group superphylum have the potential to synthesize archaeal ether lipids.</title>
        <authorList>
            <person name="Villanueva L."/>
            <person name="Von Meijenfeldt F.A.B."/>
            <person name="Westbye A.B."/>
            <person name="Yadav S."/>
            <person name="Hopmans E.C."/>
            <person name="Dutilh B.E."/>
            <person name="Sinninghe Damste J.S."/>
        </authorList>
    </citation>
    <scope>NUCLEOTIDE SEQUENCE [LARGE SCALE GENOMIC DNA]</scope>
    <source>
        <strain evidence="2">NIOZ-UU36</strain>
    </source>
</reference>
<organism evidence="2 3">
    <name type="scientific">Candidatus Desulfolinea nitratireducens</name>
    <dbReference type="NCBI Taxonomy" id="2841698"/>
    <lineage>
        <taxon>Bacteria</taxon>
        <taxon>Bacillati</taxon>
        <taxon>Chloroflexota</taxon>
        <taxon>Anaerolineae</taxon>
        <taxon>Anaerolineales</taxon>
        <taxon>Anaerolineales incertae sedis</taxon>
        <taxon>Candidatus Desulfolinea</taxon>
    </lineage>
</organism>